<keyword evidence="3" id="KW-0614">Plasmid</keyword>
<dbReference type="InterPro" id="IPR036388">
    <property type="entry name" value="WH-like_DNA-bd_sf"/>
</dbReference>
<evidence type="ECO:0000313" key="4">
    <source>
        <dbReference type="Proteomes" id="UP000682358"/>
    </source>
</evidence>
<dbReference type="GO" id="GO:0006270">
    <property type="term" value="P:DNA replication initiation"/>
    <property type="evidence" value="ECO:0007669"/>
    <property type="project" value="InterPro"/>
</dbReference>
<gene>
    <name evidence="3" type="ORF">KOF27_20680</name>
</gene>
<name>A0AAJ6K4S2_PRORE</name>
<reference evidence="3" key="1">
    <citation type="submission" date="2023-04" db="EMBL/GenBank/DDBJ databases">
        <title>Co-integrate Col3M blaNDM-1-harbouring plasmids in clinical Providencia rettgeri isolates from Argentina.</title>
        <authorList>
            <person name="de Belder D."/>
            <person name="Martino F."/>
            <person name="Tijet N."/>
            <person name="Melano R.G."/>
            <person name="Faccone D."/>
            <person name="de Mendieta J.M."/>
            <person name="Rapoport M."/>
            <person name="Albornoz E."/>
            <person name="Petroni A."/>
            <person name="Tuduri E."/>
            <person name="Derdoy L."/>
            <person name="Cogut S."/>
            <person name="Errecalde L."/>
            <person name="Pasteran F."/>
            <person name="Corso A."/>
            <person name="Gomez S.A."/>
        </authorList>
    </citation>
    <scope>NUCLEOTIDE SEQUENCE</scope>
    <source>
        <strain evidence="3">PreM15628</strain>
        <plasmid evidence="3">p15628A_320</plasmid>
    </source>
</reference>
<dbReference type="SUPFAM" id="SSF46785">
    <property type="entry name" value="Winged helix' DNA-binding domain"/>
    <property type="match status" value="2"/>
</dbReference>
<evidence type="ECO:0000259" key="2">
    <source>
        <dbReference type="Pfam" id="PF01051"/>
    </source>
</evidence>
<organism evidence="3 4">
    <name type="scientific">Providencia rettgeri</name>
    <dbReference type="NCBI Taxonomy" id="587"/>
    <lineage>
        <taxon>Bacteria</taxon>
        <taxon>Pseudomonadati</taxon>
        <taxon>Pseudomonadota</taxon>
        <taxon>Gammaproteobacteria</taxon>
        <taxon>Enterobacterales</taxon>
        <taxon>Morganellaceae</taxon>
        <taxon>Providencia</taxon>
    </lineage>
</organism>
<sequence>MKKKQLSNLTPLSNVRHSDDFNLSIASLPITAKRVLFLILAQISDPREKVEEEVISFDVTAKQYADICDVDIKTAYKALPHAVDTLLSSHIYEDLSEEGFKRAFKTNITSGAKYFFDEGYCTVYFNQKVIPYFFELSKKFTTMNLFHVARLSDVNMTNFYQMIMKRYSKSNTVREYNTSFTIGVEELKDEMWLFKLDKKDNKQYLYQNYKDLGQLLKKLARGLSEKTNIKDITIAIESRKARKASVLRISYSVIKESANNSLPTDEELDAIEKQLGILQ</sequence>
<comment type="similarity">
    <text evidence="1">Belongs to the initiator RepB protein family.</text>
</comment>
<evidence type="ECO:0000313" key="3">
    <source>
        <dbReference type="EMBL" id="WHT95923.1"/>
    </source>
</evidence>
<dbReference type="Pfam" id="PF01051">
    <property type="entry name" value="Rep3_N"/>
    <property type="match status" value="1"/>
</dbReference>
<dbReference type="InterPro" id="IPR036390">
    <property type="entry name" value="WH_DNA-bd_sf"/>
</dbReference>
<dbReference type="Gene3D" id="1.10.10.10">
    <property type="entry name" value="Winged helix-like DNA-binding domain superfamily/Winged helix DNA-binding domain"/>
    <property type="match status" value="2"/>
</dbReference>
<feature type="domain" description="Initiator Rep protein WH1" evidence="2">
    <location>
        <begin position="15"/>
        <end position="163"/>
    </location>
</feature>
<dbReference type="RefSeq" id="WP_283656869.1">
    <property type="nucleotide sequence ID" value="NZ_CP123366.1"/>
</dbReference>
<accession>A0AAJ6K4S2</accession>
<dbReference type="Proteomes" id="UP000682358">
    <property type="component" value="Plasmid p15628A_320"/>
</dbReference>
<evidence type="ECO:0000256" key="1">
    <source>
        <dbReference type="ARBA" id="ARBA00038283"/>
    </source>
</evidence>
<dbReference type="InterPro" id="IPR000525">
    <property type="entry name" value="Initiator_Rep_WH1"/>
</dbReference>
<protein>
    <submittedName>
        <fullName evidence="3">Replication initiation protein</fullName>
    </submittedName>
</protein>
<geneLocation type="plasmid" evidence="3 4">
    <name>p15628A_320</name>
</geneLocation>
<proteinExistence type="inferred from homology"/>
<dbReference type="GO" id="GO:0003887">
    <property type="term" value="F:DNA-directed DNA polymerase activity"/>
    <property type="evidence" value="ECO:0007669"/>
    <property type="project" value="InterPro"/>
</dbReference>
<dbReference type="EMBL" id="CP123373">
    <property type="protein sequence ID" value="WHT95923.1"/>
    <property type="molecule type" value="Genomic_DNA"/>
</dbReference>
<dbReference type="AlphaFoldDB" id="A0AAJ6K4S2"/>